<evidence type="ECO:0000313" key="2">
    <source>
        <dbReference type="Proteomes" id="UP000515977"/>
    </source>
</evidence>
<accession>A0A7G9QW32</accession>
<keyword evidence="2" id="KW-1185">Reference proteome</keyword>
<proteinExistence type="predicted"/>
<protein>
    <submittedName>
        <fullName evidence="1">Uncharacterized protein</fullName>
    </submittedName>
</protein>
<name>A0A7G9QW32_9GAMM</name>
<dbReference type="AlphaFoldDB" id="A0A7G9QW32"/>
<reference evidence="1 2" key="1">
    <citation type="submission" date="2020-08" db="EMBL/GenBank/DDBJ databases">
        <title>Genome sequence of Thermomonas brevis KACC 16975T.</title>
        <authorList>
            <person name="Hyun D.-W."/>
            <person name="Bae J.-W."/>
        </authorList>
    </citation>
    <scope>NUCLEOTIDE SEQUENCE [LARGE SCALE GENOMIC DNA]</scope>
    <source>
        <strain evidence="1 2">KACC 16975</strain>
    </source>
</reference>
<evidence type="ECO:0000313" key="1">
    <source>
        <dbReference type="EMBL" id="QNN47557.1"/>
    </source>
</evidence>
<dbReference type="KEGG" id="tbv:H9L17_05310"/>
<organism evidence="1 2">
    <name type="scientific">Thermomonas brevis</name>
    <dbReference type="NCBI Taxonomy" id="215691"/>
    <lineage>
        <taxon>Bacteria</taxon>
        <taxon>Pseudomonadati</taxon>
        <taxon>Pseudomonadota</taxon>
        <taxon>Gammaproteobacteria</taxon>
        <taxon>Lysobacterales</taxon>
        <taxon>Lysobacteraceae</taxon>
        <taxon>Thermomonas</taxon>
    </lineage>
</organism>
<dbReference type="Proteomes" id="UP000515977">
    <property type="component" value="Chromosome"/>
</dbReference>
<dbReference type="EMBL" id="CP060711">
    <property type="protein sequence ID" value="QNN47557.1"/>
    <property type="molecule type" value="Genomic_DNA"/>
</dbReference>
<dbReference type="RefSeq" id="WP_187571302.1">
    <property type="nucleotide sequence ID" value="NZ_CP060711.1"/>
</dbReference>
<sequence length="163" mass="18052">MNGKHEIGEAELRMALHALRRDIEPEHDLWPGIAARLPLQRQAPRPRRVWPVALAASMLLALGLAWQGSGPQDVRPVAVGEQVAAKPLPKEAEAMSTHYQAALRELDVRAAPASWQPGLEALDRSADQILAALRQSPESAQLLEQLRQIYTRRLALSRRAIFA</sequence>
<gene>
    <name evidence="1" type="ORF">H9L17_05310</name>
</gene>